<accession>A0A835VUZ0</accession>
<dbReference type="OrthoDB" id="525314at2759"/>
<organism evidence="2 3">
    <name type="scientific">Chlamydomonas schloesseri</name>
    <dbReference type="NCBI Taxonomy" id="2026947"/>
    <lineage>
        <taxon>Eukaryota</taxon>
        <taxon>Viridiplantae</taxon>
        <taxon>Chlorophyta</taxon>
        <taxon>core chlorophytes</taxon>
        <taxon>Chlorophyceae</taxon>
        <taxon>CS clade</taxon>
        <taxon>Chlamydomonadales</taxon>
        <taxon>Chlamydomonadaceae</taxon>
        <taxon>Chlamydomonas</taxon>
    </lineage>
</organism>
<dbReference type="PROSITE" id="PS51257">
    <property type="entry name" value="PROKAR_LIPOPROTEIN"/>
    <property type="match status" value="1"/>
</dbReference>
<feature type="signal peptide" evidence="1">
    <location>
        <begin position="1"/>
        <end position="26"/>
    </location>
</feature>
<evidence type="ECO:0000313" key="3">
    <source>
        <dbReference type="Proteomes" id="UP000613740"/>
    </source>
</evidence>
<dbReference type="EMBL" id="JAEHOD010000089">
    <property type="protein sequence ID" value="KAG2428875.1"/>
    <property type="molecule type" value="Genomic_DNA"/>
</dbReference>
<reference evidence="2" key="1">
    <citation type="journal article" date="2020" name="bioRxiv">
        <title>Comparative genomics of Chlamydomonas.</title>
        <authorList>
            <person name="Craig R.J."/>
            <person name="Hasan A.R."/>
            <person name="Ness R.W."/>
            <person name="Keightley P.D."/>
        </authorList>
    </citation>
    <scope>NUCLEOTIDE SEQUENCE</scope>
    <source>
        <strain evidence="2">CCAP 11/173</strain>
    </source>
</reference>
<comment type="caution">
    <text evidence="2">The sequence shown here is derived from an EMBL/GenBank/DDBJ whole genome shotgun (WGS) entry which is preliminary data.</text>
</comment>
<protein>
    <submittedName>
        <fullName evidence="2">Uncharacterized protein</fullName>
    </submittedName>
</protein>
<dbReference type="AlphaFoldDB" id="A0A835VUZ0"/>
<keyword evidence="1" id="KW-0732">Signal</keyword>
<dbReference type="Proteomes" id="UP000613740">
    <property type="component" value="Unassembled WGS sequence"/>
</dbReference>
<feature type="chain" id="PRO_5032945706" evidence="1">
    <location>
        <begin position="27"/>
        <end position="253"/>
    </location>
</feature>
<keyword evidence="3" id="KW-1185">Reference proteome</keyword>
<gene>
    <name evidence="2" type="ORF">HYH02_014198</name>
</gene>
<proteinExistence type="predicted"/>
<evidence type="ECO:0000313" key="2">
    <source>
        <dbReference type="EMBL" id="KAG2428875.1"/>
    </source>
</evidence>
<sequence length="253" mass="27589">MAASQIRPSLLVAAAVVILGALSCQAASGRSLLMGDMTMGSMTNLTGSTLMSADGKSSYTIADRSMARKAYPWCVTSTTTSYFLQPTVTKATSTSDYVEYAFRMDESYPLCKDVLTKKKKTSAADIAKKCNTPFYSIMIAISDVCHQAIMSVNTVQMFAQEDKADTVATEMYCHAHKGHDTGVPLLKYLIKPTYLKPASTTATRRFKITVRINKRSDNKCQDLKTLCGGDTCMVALSDEEYDICPAFYAKLAA</sequence>
<evidence type="ECO:0000256" key="1">
    <source>
        <dbReference type="SAM" id="SignalP"/>
    </source>
</evidence>
<name>A0A835VUZ0_9CHLO</name>